<organism evidence="2 3">
    <name type="scientific">Streptomyces hintoniae</name>
    <dbReference type="NCBI Taxonomy" id="3075521"/>
    <lineage>
        <taxon>Bacteria</taxon>
        <taxon>Bacillati</taxon>
        <taxon>Actinomycetota</taxon>
        <taxon>Actinomycetes</taxon>
        <taxon>Kitasatosporales</taxon>
        <taxon>Streptomycetaceae</taxon>
        <taxon>Streptomyces</taxon>
    </lineage>
</organism>
<feature type="domain" description="DUF397" evidence="1">
    <location>
        <begin position="48"/>
        <end position="99"/>
    </location>
</feature>
<comment type="caution">
    <text evidence="2">The sequence shown here is derived from an EMBL/GenBank/DDBJ whole genome shotgun (WGS) entry which is preliminary data.</text>
</comment>
<reference evidence="2" key="1">
    <citation type="submission" date="2024-05" db="EMBL/GenBank/DDBJ databases">
        <title>30 novel species of actinomycetes from the DSMZ collection.</title>
        <authorList>
            <person name="Nouioui I."/>
        </authorList>
    </citation>
    <scope>NUCLEOTIDE SEQUENCE</scope>
    <source>
        <strain evidence="2">DSM 41014</strain>
    </source>
</reference>
<gene>
    <name evidence="2" type="ORF">RM863_19300</name>
</gene>
<dbReference type="EMBL" id="JAVRFF010000021">
    <property type="protein sequence ID" value="MDT0474276.1"/>
    <property type="molecule type" value="Genomic_DNA"/>
</dbReference>
<evidence type="ECO:0000313" key="2">
    <source>
        <dbReference type="EMBL" id="MDT0474276.1"/>
    </source>
</evidence>
<sequence>MTGTETLRWFKSSYSDGGGGDCVEAAYTWRKSSYSNASGGECIEAAYSWHKSSYSDASGGQCVEVSPCPVAVHIRDSKTPDAPHLTVSGGAWSAFLAGA</sequence>
<name>A0ABU2ULY2_9ACTN</name>
<accession>A0ABU2ULY2</accession>
<keyword evidence="3" id="KW-1185">Reference proteome</keyword>
<evidence type="ECO:0000313" key="3">
    <source>
        <dbReference type="Proteomes" id="UP001180489"/>
    </source>
</evidence>
<evidence type="ECO:0000259" key="1">
    <source>
        <dbReference type="Pfam" id="PF04149"/>
    </source>
</evidence>
<dbReference type="RefSeq" id="WP_311635845.1">
    <property type="nucleotide sequence ID" value="NZ_JAVRFF010000021.1"/>
</dbReference>
<feature type="domain" description="DUF397" evidence="1">
    <location>
        <begin position="28"/>
        <end position="46"/>
    </location>
</feature>
<protein>
    <submittedName>
        <fullName evidence="2">DUF397 domain-containing protein</fullName>
    </submittedName>
</protein>
<dbReference type="Pfam" id="PF04149">
    <property type="entry name" value="DUF397"/>
    <property type="match status" value="3"/>
</dbReference>
<dbReference type="Proteomes" id="UP001180489">
    <property type="component" value="Unassembled WGS sequence"/>
</dbReference>
<dbReference type="InterPro" id="IPR007278">
    <property type="entry name" value="DUF397"/>
</dbReference>
<proteinExistence type="predicted"/>
<feature type="domain" description="DUF397" evidence="1">
    <location>
        <begin position="7"/>
        <end position="26"/>
    </location>
</feature>